<dbReference type="Proteomes" id="UP000054988">
    <property type="component" value="Unassembled WGS sequence"/>
</dbReference>
<gene>
    <name evidence="1" type="ORF">WG66_4411</name>
</gene>
<proteinExistence type="predicted"/>
<evidence type="ECO:0000313" key="1">
    <source>
        <dbReference type="EMBL" id="KTB43012.1"/>
    </source>
</evidence>
<evidence type="ECO:0008006" key="3">
    <source>
        <dbReference type="Google" id="ProtNLM"/>
    </source>
</evidence>
<evidence type="ECO:0000313" key="2">
    <source>
        <dbReference type="Proteomes" id="UP000054988"/>
    </source>
</evidence>
<dbReference type="eggNOG" id="ENOG502SMXE">
    <property type="taxonomic scope" value="Eukaryota"/>
</dbReference>
<comment type="caution">
    <text evidence="1">The sequence shown here is derived from an EMBL/GenBank/DDBJ whole genome shotgun (WGS) entry which is preliminary data.</text>
</comment>
<accession>A0A0W0G388</accession>
<reference evidence="1 2" key="1">
    <citation type="submission" date="2015-12" db="EMBL/GenBank/DDBJ databases">
        <title>Draft genome sequence of Moniliophthora roreri, the causal agent of frosty pod rot of cacao.</title>
        <authorList>
            <person name="Aime M.C."/>
            <person name="Diaz-Valderrama J.R."/>
            <person name="Kijpornyongpan T."/>
            <person name="Phillips-Mora W."/>
        </authorList>
    </citation>
    <scope>NUCLEOTIDE SEQUENCE [LARGE SCALE GENOMIC DNA]</scope>
    <source>
        <strain evidence="1 2">MCA 2952</strain>
    </source>
</reference>
<organism evidence="1 2">
    <name type="scientific">Moniliophthora roreri</name>
    <name type="common">Frosty pod rot fungus</name>
    <name type="synonym">Monilia roreri</name>
    <dbReference type="NCBI Taxonomy" id="221103"/>
    <lineage>
        <taxon>Eukaryota</taxon>
        <taxon>Fungi</taxon>
        <taxon>Dikarya</taxon>
        <taxon>Basidiomycota</taxon>
        <taxon>Agaricomycotina</taxon>
        <taxon>Agaricomycetes</taxon>
        <taxon>Agaricomycetidae</taxon>
        <taxon>Agaricales</taxon>
        <taxon>Marasmiineae</taxon>
        <taxon>Marasmiaceae</taxon>
        <taxon>Moniliophthora</taxon>
    </lineage>
</organism>
<sequence>MCLSQEVIDIIIDEIAGDRRSLLNLALASRILLPRARQYLFHELYLLPTHRNDRPSALRISTWVDAHIKKLIELCSHPQSTIPRSGPKRIHLAPCGKDHPRISRKDDNQAHLSAFIELLSWLTSRSPLPSGKHINRKTHTNSNATWGELNISWISPAHGLTELKNLLLVSPFPRVTRLLLDDVDFRSRKCFSDILSAFHYSLEYLSAGVSFDRIPITKRPVSFPISLRHIEIPRISYELLPKSSLQTLETCATIKYLTFPVHIRTEPQFAIINQFLDTSVALKSGVLRQCNLVLDGVWVNQPAIPTSWSRKINFHKVPEWTFDANLRVFYGLAADSDNDRTVIPNVTRVILSHWVEPRLIDLKMYQDADEVLSDSTRFPGLREIELTIEKWFKPQVLGSSEWDGRSQTVREGSAAHMCMEALAEKAGVALPNPPTTHDLIFRDLSFKDLLNYSKVNKAARNAVKAFYRRALRVENVLSPYFNDDELRRLRILQYTTGFLISGSTALSFFERVIYPESDLDIYVDFRYAIFLTEFLIGLGFVFQPFQTERKQQAQDIFEALDAMDRRMETFEDENDTIEGFGEYSTTGIADVFTFVRAGKKVQIIAAGHHPGPLDLTRVEAVVMNIISYTHAVSFYPKATFIDRVTVVNRVVTFRSDQNPPREKYEKRGWEVRGNVEAVDLLKRNSEFGMLDRHVGDKLCWAVKLPPVRDFVPVDWALGRDWMLFSNSWSLNHACGIEMDSTPFFMPNLTQPYALSSKVHKEVKKNFIFMWNDEDRPVSGLLKAVDGALADFVDDLYNKAPEQDERDAAIEEILRQAFETARQKYSHLAPTERVSASTAYFLLEDLQHLVKKMPEMPTFVFRFAQERTGGIWTNVDVHLSPKNSEKEHRNYRHSSWKINVEFKASA</sequence>
<name>A0A0W0G388_MONRR</name>
<protein>
    <recommendedName>
        <fullName evidence="3">F-box domain-containing protein</fullName>
    </recommendedName>
</protein>
<dbReference type="AlphaFoldDB" id="A0A0W0G388"/>
<dbReference type="EMBL" id="LATX01001259">
    <property type="protein sequence ID" value="KTB43012.1"/>
    <property type="molecule type" value="Genomic_DNA"/>
</dbReference>